<evidence type="ECO:0000313" key="9">
    <source>
        <dbReference type="EMBL" id="MFM1724768.1"/>
    </source>
</evidence>
<reference evidence="9 10" key="1">
    <citation type="submission" date="2023-11" db="EMBL/GenBank/DDBJ databases">
        <authorList>
            <person name="Val-Calvo J."/>
            <person name="Scortti M."/>
            <person name="Vazquez-Boland J."/>
        </authorList>
    </citation>
    <scope>NUCLEOTIDE SEQUENCE [LARGE SCALE GENOMIC DNA]</scope>
    <source>
        <strain evidence="9 10">PAM 2766</strain>
    </source>
</reference>
<keyword evidence="5 7" id="KW-1133">Transmembrane helix</keyword>
<dbReference type="Proteomes" id="UP001629745">
    <property type="component" value="Unassembled WGS sequence"/>
</dbReference>
<comment type="subcellular location">
    <subcellularLocation>
        <location evidence="1">Cell membrane</location>
    </subcellularLocation>
</comment>
<dbReference type="EMBL" id="JBDLNV010000005">
    <property type="protein sequence ID" value="MFM1724768.1"/>
    <property type="molecule type" value="Genomic_DNA"/>
</dbReference>
<keyword evidence="4 7" id="KW-0812">Transmembrane</keyword>
<accession>A0ABW9FI59</accession>
<keyword evidence="3" id="KW-1003">Cell membrane</keyword>
<evidence type="ECO:0000259" key="8">
    <source>
        <dbReference type="Pfam" id="PF11203"/>
    </source>
</evidence>
<dbReference type="RefSeq" id="WP_420165274.1">
    <property type="nucleotide sequence ID" value="NZ_JBDLNV010000005.1"/>
</dbReference>
<feature type="transmembrane region" description="Helical" evidence="7">
    <location>
        <begin position="12"/>
        <end position="36"/>
    </location>
</feature>
<dbReference type="NCBIfam" id="TIGR03923">
    <property type="entry name" value="T7SS_EccE"/>
    <property type="match status" value="1"/>
</dbReference>
<organism evidence="9 10">
    <name type="scientific">Rhodococcus parequi</name>
    <dbReference type="NCBI Taxonomy" id="3137122"/>
    <lineage>
        <taxon>Bacteria</taxon>
        <taxon>Bacillati</taxon>
        <taxon>Actinomycetota</taxon>
        <taxon>Actinomycetes</taxon>
        <taxon>Mycobacteriales</taxon>
        <taxon>Nocardiaceae</taxon>
        <taxon>Rhodococcus</taxon>
    </lineage>
</organism>
<proteinExistence type="inferred from homology"/>
<dbReference type="Pfam" id="PF11203">
    <property type="entry name" value="EccE"/>
    <property type="match status" value="1"/>
</dbReference>
<comment type="caution">
    <text evidence="9">The sequence shown here is derived from an EMBL/GenBank/DDBJ whole genome shotgun (WGS) entry which is preliminary data.</text>
</comment>
<evidence type="ECO:0000256" key="3">
    <source>
        <dbReference type="ARBA" id="ARBA00022475"/>
    </source>
</evidence>
<evidence type="ECO:0000256" key="2">
    <source>
        <dbReference type="ARBA" id="ARBA00007759"/>
    </source>
</evidence>
<evidence type="ECO:0000256" key="1">
    <source>
        <dbReference type="ARBA" id="ARBA00004236"/>
    </source>
</evidence>
<evidence type="ECO:0000256" key="4">
    <source>
        <dbReference type="ARBA" id="ARBA00022692"/>
    </source>
</evidence>
<name>A0ABW9FI59_9NOCA</name>
<evidence type="ECO:0000256" key="6">
    <source>
        <dbReference type="ARBA" id="ARBA00023136"/>
    </source>
</evidence>
<feature type="domain" description="Type VII secretion system protein EccE" evidence="8">
    <location>
        <begin position="179"/>
        <end position="271"/>
    </location>
</feature>
<keyword evidence="6 7" id="KW-0472">Membrane</keyword>
<dbReference type="InterPro" id="IPR050051">
    <property type="entry name" value="EccE_dom"/>
</dbReference>
<keyword evidence="10" id="KW-1185">Reference proteome</keyword>
<protein>
    <submittedName>
        <fullName evidence="9">Type VII secretion protein EccE</fullName>
    </submittedName>
</protein>
<evidence type="ECO:0000313" key="10">
    <source>
        <dbReference type="Proteomes" id="UP001629745"/>
    </source>
</evidence>
<comment type="similarity">
    <text evidence="2">Belongs to the EccE family.</text>
</comment>
<evidence type="ECO:0000256" key="5">
    <source>
        <dbReference type="ARBA" id="ARBA00022989"/>
    </source>
</evidence>
<sequence>MDHFRAGRRPNTTAAALVTTVVVAQSVGAVVGLLALLAGLPLWAAVAVGAVSGGALFTRVGGRFAVEWADTALRRLGNRRPGIGYSSDFHASGDTVGLHWIDGQVIAVVELLPASGLWTRVTRDGVDTPDHVPVAALAACLNQHDVTLGGIDVVAHGSRAVTGSPAADVYDNLVGPLPAVARRTVWVALRFDAAANGASVARRGGGEEGAARTVAVAARRVVRALSDAGCRSRILQASEVESAAALVCRGIHPDTMDQNWSHVPLQSLRNTGNAIDPRHLSRELLSSVWALPSVGTTVSVRLRPSADKDSVLVGAAYRTTTRAAPSQGLRSRGLISMDGRHRDALVAQLPVSSPELDDLTPLRAAAPGLLDALRLPVAGCGQLVGSDAQGHAVTARLFGPGVRDVLVTGELYVAQQIVFRSVGTGARVLIHTDRPHAWTTLVKSVGAPSRLRIARESSLTETGFDTLVVDGPPAPPARPGMTTVHVQPTTTPATATVAVAIVQPGSSGDRVILTTEGHSIELALVTIPSETAFVGRPRPSRLVGAH</sequence>
<evidence type="ECO:0000256" key="7">
    <source>
        <dbReference type="SAM" id="Phobius"/>
    </source>
</evidence>
<gene>
    <name evidence="9" type="primary">eccE</name>
    <name evidence="9" type="ORF">ABEU20_003363</name>
</gene>
<dbReference type="InterPro" id="IPR021368">
    <property type="entry name" value="T7SS_EccE"/>
</dbReference>